<dbReference type="GO" id="GO:0046872">
    <property type="term" value="F:metal ion binding"/>
    <property type="evidence" value="ECO:0007669"/>
    <property type="project" value="UniProtKB-KW"/>
</dbReference>
<dbReference type="EMBL" id="MU032347">
    <property type="protein sequence ID" value="KAF3765662.1"/>
    <property type="molecule type" value="Genomic_DNA"/>
</dbReference>
<evidence type="ECO:0000256" key="1">
    <source>
        <dbReference type="ARBA" id="ARBA00001973"/>
    </source>
</evidence>
<keyword evidence="10" id="KW-1015">Disulfide bond</keyword>
<dbReference type="OrthoDB" id="4849160at2759"/>
<evidence type="ECO:0000256" key="6">
    <source>
        <dbReference type="ARBA" id="ARBA00023001"/>
    </source>
</evidence>
<evidence type="ECO:0000256" key="9">
    <source>
        <dbReference type="ARBA" id="ARBA00023033"/>
    </source>
</evidence>
<evidence type="ECO:0000256" key="16">
    <source>
        <dbReference type="SAM" id="SignalP"/>
    </source>
</evidence>
<feature type="chain" id="PRO_5040119238" description="lytic cellulose monooxygenase (C4-dehydrogenating)" evidence="16">
    <location>
        <begin position="21"/>
        <end position="246"/>
    </location>
</feature>
<keyword evidence="12" id="KW-0624">Polysaccharide degradation</keyword>
<keyword evidence="18" id="KW-0378">Hydrolase</keyword>
<evidence type="ECO:0000256" key="8">
    <source>
        <dbReference type="ARBA" id="ARBA00023008"/>
    </source>
</evidence>
<sequence length="246" mass="25580">MPSKTPAILALAAGASLVSAHGYVSSWTIGSDTFAGFDEQWAVAAGTDTGNEFIAWSESASDNGYVAPDAYGTSDIICHKDATNGLLNNATVAAGGVVTATWNTWPDSHHGPVITYIAAADDPTTVDKTTLEWIKIDEGGLVSGSNPGVWASDTLISNGFSWDVTIPSTLKAGNYVLRHEIIALHSAENSDGAQNYPQCVNLAVTGSGTELPSGTLGTSLYTETDAGILFNLYTSFSTYPIPGPTL</sequence>
<dbReference type="RefSeq" id="XP_040776623.1">
    <property type="nucleotide sequence ID" value="XM_040915435.1"/>
</dbReference>
<organism evidence="18 19">
    <name type="scientific">Cryphonectria parasitica (strain ATCC 38755 / EP155)</name>
    <dbReference type="NCBI Taxonomy" id="660469"/>
    <lineage>
        <taxon>Eukaryota</taxon>
        <taxon>Fungi</taxon>
        <taxon>Dikarya</taxon>
        <taxon>Ascomycota</taxon>
        <taxon>Pezizomycotina</taxon>
        <taxon>Sordariomycetes</taxon>
        <taxon>Sordariomycetidae</taxon>
        <taxon>Diaporthales</taxon>
        <taxon>Cryphonectriaceae</taxon>
        <taxon>Cryphonectria-Endothia species complex</taxon>
        <taxon>Cryphonectria</taxon>
    </lineage>
</organism>
<keyword evidence="3" id="KW-0964">Secreted</keyword>
<name>A0A9P5CPQ4_CRYP1</name>
<accession>A0A9P5CPQ4</accession>
<dbReference type="CDD" id="cd21175">
    <property type="entry name" value="LPMO_AA9"/>
    <property type="match status" value="1"/>
</dbReference>
<keyword evidence="6" id="KW-0136">Cellulose degradation</keyword>
<evidence type="ECO:0000313" key="19">
    <source>
        <dbReference type="Proteomes" id="UP000803844"/>
    </source>
</evidence>
<comment type="similarity">
    <text evidence="13">Belongs to the polysaccharide monooxygenase AA9 family.</text>
</comment>
<keyword evidence="11" id="KW-0119">Carbohydrate metabolism</keyword>
<evidence type="ECO:0000256" key="14">
    <source>
        <dbReference type="ARBA" id="ARBA00045077"/>
    </source>
</evidence>
<evidence type="ECO:0000259" key="17">
    <source>
        <dbReference type="Pfam" id="PF03443"/>
    </source>
</evidence>
<keyword evidence="9" id="KW-0503">Monooxygenase</keyword>
<evidence type="ECO:0000256" key="13">
    <source>
        <dbReference type="ARBA" id="ARBA00044502"/>
    </source>
</evidence>
<keyword evidence="5 16" id="KW-0732">Signal</keyword>
<dbReference type="GeneID" id="63832564"/>
<dbReference type="EC" id="1.14.99.56" evidence="15"/>
<keyword evidence="8" id="KW-0186">Copper</keyword>
<proteinExistence type="inferred from homology"/>
<dbReference type="GO" id="GO:0016787">
    <property type="term" value="F:hydrolase activity"/>
    <property type="evidence" value="ECO:0007669"/>
    <property type="project" value="UniProtKB-KW"/>
</dbReference>
<keyword evidence="4" id="KW-0479">Metal-binding</keyword>
<dbReference type="GO" id="GO:0030245">
    <property type="term" value="P:cellulose catabolic process"/>
    <property type="evidence" value="ECO:0007669"/>
    <property type="project" value="UniProtKB-KW"/>
</dbReference>
<evidence type="ECO:0000256" key="11">
    <source>
        <dbReference type="ARBA" id="ARBA00023277"/>
    </source>
</evidence>
<comment type="caution">
    <text evidence="18">The sequence shown here is derived from an EMBL/GenBank/DDBJ whole genome shotgun (WGS) entry which is preliminary data.</text>
</comment>
<feature type="non-terminal residue" evidence="18">
    <location>
        <position position="246"/>
    </location>
</feature>
<feature type="signal peptide" evidence="16">
    <location>
        <begin position="1"/>
        <end position="20"/>
    </location>
</feature>
<dbReference type="InterPro" id="IPR049892">
    <property type="entry name" value="AA9"/>
</dbReference>
<dbReference type="GO" id="GO:0004497">
    <property type="term" value="F:monooxygenase activity"/>
    <property type="evidence" value="ECO:0007669"/>
    <property type="project" value="UniProtKB-KW"/>
</dbReference>
<protein>
    <recommendedName>
        <fullName evidence="15">lytic cellulose monooxygenase (C4-dehydrogenating)</fullName>
        <ecNumber evidence="15">1.14.99.56</ecNumber>
    </recommendedName>
</protein>
<dbReference type="Gene3D" id="2.70.50.70">
    <property type="match status" value="1"/>
</dbReference>
<dbReference type="InterPro" id="IPR005103">
    <property type="entry name" value="AA9_LPMO"/>
</dbReference>
<dbReference type="PANTHER" id="PTHR33353">
    <property type="entry name" value="PUTATIVE (AFU_ORTHOLOGUE AFUA_1G12560)-RELATED"/>
    <property type="match status" value="1"/>
</dbReference>
<keyword evidence="7" id="KW-0560">Oxidoreductase</keyword>
<feature type="domain" description="Auxiliary Activity family 9 catalytic" evidence="17">
    <location>
        <begin position="21"/>
        <end position="237"/>
    </location>
</feature>
<dbReference type="Pfam" id="PF03443">
    <property type="entry name" value="AA9"/>
    <property type="match status" value="1"/>
</dbReference>
<evidence type="ECO:0000256" key="12">
    <source>
        <dbReference type="ARBA" id="ARBA00023326"/>
    </source>
</evidence>
<comment type="subcellular location">
    <subcellularLocation>
        <location evidence="2">Secreted</location>
    </subcellularLocation>
</comment>
<gene>
    <name evidence="18" type="ORF">M406DRAFT_19000</name>
</gene>
<dbReference type="Proteomes" id="UP000803844">
    <property type="component" value="Unassembled WGS sequence"/>
</dbReference>
<evidence type="ECO:0000256" key="4">
    <source>
        <dbReference type="ARBA" id="ARBA00022723"/>
    </source>
</evidence>
<evidence type="ECO:0000313" key="18">
    <source>
        <dbReference type="EMBL" id="KAF3765662.1"/>
    </source>
</evidence>
<evidence type="ECO:0000256" key="15">
    <source>
        <dbReference type="ARBA" id="ARBA00047174"/>
    </source>
</evidence>
<evidence type="ECO:0000256" key="3">
    <source>
        <dbReference type="ARBA" id="ARBA00022525"/>
    </source>
</evidence>
<evidence type="ECO:0000256" key="5">
    <source>
        <dbReference type="ARBA" id="ARBA00022729"/>
    </source>
</evidence>
<dbReference type="GO" id="GO:0005576">
    <property type="term" value="C:extracellular region"/>
    <property type="evidence" value="ECO:0007669"/>
    <property type="project" value="UniProtKB-SubCell"/>
</dbReference>
<evidence type="ECO:0000256" key="2">
    <source>
        <dbReference type="ARBA" id="ARBA00004613"/>
    </source>
</evidence>
<evidence type="ECO:0000256" key="10">
    <source>
        <dbReference type="ARBA" id="ARBA00023157"/>
    </source>
</evidence>
<evidence type="ECO:0000256" key="7">
    <source>
        <dbReference type="ARBA" id="ARBA00023002"/>
    </source>
</evidence>
<comment type="catalytic activity">
    <reaction evidence="14">
        <text>[(1-&gt;4)-beta-D-glucosyl]n+m + reduced acceptor + O2 = 4-dehydro-beta-D-glucosyl-[(1-&gt;4)-beta-D-glucosyl]n-1 + [(1-&gt;4)-beta-D-glucosyl]m + acceptor + H2O.</text>
        <dbReference type="EC" id="1.14.99.56"/>
    </reaction>
</comment>
<keyword evidence="19" id="KW-1185">Reference proteome</keyword>
<reference evidence="18" key="1">
    <citation type="journal article" date="2020" name="Phytopathology">
        <title>Genome sequence of the chestnut blight fungus Cryphonectria parasitica EP155: A fundamental resource for an archetypical invasive plant pathogen.</title>
        <authorList>
            <person name="Crouch J.A."/>
            <person name="Dawe A."/>
            <person name="Aerts A."/>
            <person name="Barry K."/>
            <person name="Churchill A.C.L."/>
            <person name="Grimwood J."/>
            <person name="Hillman B."/>
            <person name="Milgroom M.G."/>
            <person name="Pangilinan J."/>
            <person name="Smith M."/>
            <person name="Salamov A."/>
            <person name="Schmutz J."/>
            <person name="Yadav J."/>
            <person name="Grigoriev I.V."/>
            <person name="Nuss D."/>
        </authorList>
    </citation>
    <scope>NUCLEOTIDE SEQUENCE</scope>
    <source>
        <strain evidence="18">EP155</strain>
    </source>
</reference>
<dbReference type="PANTHER" id="PTHR33353:SF34">
    <property type="entry name" value="ENDO-BETA-1,4-GLUCANASE D"/>
    <property type="match status" value="1"/>
</dbReference>
<comment type="cofactor">
    <cofactor evidence="1">
        <name>Cu(2+)</name>
        <dbReference type="ChEBI" id="CHEBI:29036"/>
    </cofactor>
</comment>
<dbReference type="AlphaFoldDB" id="A0A9P5CPQ4"/>